<evidence type="ECO:0000313" key="2">
    <source>
        <dbReference type="EMBL" id="KAF7294250.1"/>
    </source>
</evidence>
<protein>
    <submittedName>
        <fullName evidence="2">Uncharacterized protein</fullName>
    </submittedName>
</protein>
<accession>A0A8H6SAE7</accession>
<comment type="caution">
    <text evidence="2">The sequence shown here is derived from an EMBL/GenBank/DDBJ whole genome shotgun (WGS) entry which is preliminary data.</text>
</comment>
<dbReference type="EMBL" id="JACAZE010000019">
    <property type="protein sequence ID" value="KAF7294250.1"/>
    <property type="molecule type" value="Genomic_DNA"/>
</dbReference>
<feature type="compositionally biased region" description="Polar residues" evidence="1">
    <location>
        <begin position="80"/>
        <end position="91"/>
    </location>
</feature>
<gene>
    <name evidence="2" type="ORF">HMN09_01153500</name>
</gene>
<dbReference type="Proteomes" id="UP000613580">
    <property type="component" value="Unassembled WGS sequence"/>
</dbReference>
<evidence type="ECO:0000313" key="3">
    <source>
        <dbReference type="Proteomes" id="UP000613580"/>
    </source>
</evidence>
<feature type="region of interest" description="Disordered" evidence="1">
    <location>
        <begin position="72"/>
        <end position="91"/>
    </location>
</feature>
<proteinExistence type="predicted"/>
<evidence type="ECO:0000256" key="1">
    <source>
        <dbReference type="SAM" id="MobiDB-lite"/>
    </source>
</evidence>
<reference evidence="2" key="1">
    <citation type="submission" date="2020-05" db="EMBL/GenBank/DDBJ databases">
        <title>Mycena genomes resolve the evolution of fungal bioluminescence.</title>
        <authorList>
            <person name="Tsai I.J."/>
        </authorList>
    </citation>
    <scope>NUCLEOTIDE SEQUENCE</scope>
    <source>
        <strain evidence="2">110903Hualien_Pintung</strain>
    </source>
</reference>
<organism evidence="2 3">
    <name type="scientific">Mycena chlorophos</name>
    <name type="common">Agaric fungus</name>
    <name type="synonym">Agaricus chlorophos</name>
    <dbReference type="NCBI Taxonomy" id="658473"/>
    <lineage>
        <taxon>Eukaryota</taxon>
        <taxon>Fungi</taxon>
        <taxon>Dikarya</taxon>
        <taxon>Basidiomycota</taxon>
        <taxon>Agaricomycotina</taxon>
        <taxon>Agaricomycetes</taxon>
        <taxon>Agaricomycetidae</taxon>
        <taxon>Agaricales</taxon>
        <taxon>Marasmiineae</taxon>
        <taxon>Mycenaceae</taxon>
        <taxon>Mycena</taxon>
    </lineage>
</organism>
<name>A0A8H6SAE7_MYCCL</name>
<sequence>MANGAGCWLLSRNTSYGLVLGLDALESVEKVHQSSMRIPLPGLVTPNKISADFIYCHPQQPHLEPDAAIPNATDAPNVKIPTSSLSDITNV</sequence>
<keyword evidence="3" id="KW-1185">Reference proteome</keyword>
<dbReference type="AlphaFoldDB" id="A0A8H6SAE7"/>